<evidence type="ECO:0000256" key="1">
    <source>
        <dbReference type="ARBA" id="ARBA00007274"/>
    </source>
</evidence>
<dbReference type="GO" id="GO:0009001">
    <property type="term" value="F:serine O-acetyltransferase activity"/>
    <property type="evidence" value="ECO:0007669"/>
    <property type="project" value="UniProtKB-EC"/>
</dbReference>
<dbReference type="InterPro" id="IPR001451">
    <property type="entry name" value="Hexapep"/>
</dbReference>
<proteinExistence type="inferred from homology"/>
<dbReference type="GO" id="GO:0005737">
    <property type="term" value="C:cytoplasm"/>
    <property type="evidence" value="ECO:0007669"/>
    <property type="project" value="InterPro"/>
</dbReference>
<comment type="catalytic activity">
    <reaction evidence="5">
        <text>L-serine + acetyl-CoA = O-acetyl-L-serine + CoA</text>
        <dbReference type="Rhea" id="RHEA:24560"/>
        <dbReference type="ChEBI" id="CHEBI:33384"/>
        <dbReference type="ChEBI" id="CHEBI:57287"/>
        <dbReference type="ChEBI" id="CHEBI:57288"/>
        <dbReference type="ChEBI" id="CHEBI:58340"/>
        <dbReference type="EC" id="2.3.1.30"/>
    </reaction>
</comment>
<keyword evidence="3 5" id="KW-0808">Transferase</keyword>
<dbReference type="InterPro" id="IPR005881">
    <property type="entry name" value="Ser_O-AcTrfase"/>
</dbReference>
<gene>
    <name evidence="6" type="primary">cysE_1</name>
    <name evidence="6" type="ORF">CNLFYP112_00016</name>
</gene>
<protein>
    <recommendedName>
        <fullName evidence="2 5">Serine acetyltransferase</fullName>
        <ecNumber evidence="5">2.3.1.30</ecNumber>
    </recommendedName>
</protein>
<sequence>MNSKFKYDYERMSGQKYRFGIKHVVNMLMRHHIRYMFWWRSYERKPTKWKRYILFRYSKKYGIEISPTAHIGEGIYLGHPYNITVGGGAVIGKHVNLHKGCTIGRENRGKREGIPKIGDFVWVGINATIVGNITIGNDVMICPNSFVNFDVPDHSIVLGNPGVVHQKSNATEGYL</sequence>
<keyword evidence="4 5" id="KW-0012">Acyltransferase</keyword>
<dbReference type="CDD" id="cd03354">
    <property type="entry name" value="LbH_SAT"/>
    <property type="match status" value="1"/>
</dbReference>
<reference evidence="6" key="1">
    <citation type="submission" date="2019-11" db="EMBL/GenBank/DDBJ databases">
        <authorList>
            <person name="Feng L."/>
        </authorList>
    </citation>
    <scope>NUCLEOTIDE SEQUENCE</scope>
    <source>
        <strain evidence="6">CnexileLFYP112</strain>
    </source>
</reference>
<evidence type="ECO:0000313" key="6">
    <source>
        <dbReference type="EMBL" id="VYS76721.1"/>
    </source>
</evidence>
<organism evidence="6">
    <name type="scientific">[Clostridium] nexile</name>
    <dbReference type="NCBI Taxonomy" id="29361"/>
    <lineage>
        <taxon>Bacteria</taxon>
        <taxon>Bacillati</taxon>
        <taxon>Bacillota</taxon>
        <taxon>Clostridia</taxon>
        <taxon>Lachnospirales</taxon>
        <taxon>Lachnospiraceae</taxon>
        <taxon>Tyzzerella</taxon>
    </lineage>
</organism>
<dbReference type="EMBL" id="CACRTG010000001">
    <property type="protein sequence ID" value="VYS76721.1"/>
    <property type="molecule type" value="Genomic_DNA"/>
</dbReference>
<accession>A0A6N2R9G5</accession>
<evidence type="ECO:0000256" key="5">
    <source>
        <dbReference type="PIRNR" id="PIRNR000441"/>
    </source>
</evidence>
<dbReference type="Pfam" id="PF00132">
    <property type="entry name" value="Hexapep"/>
    <property type="match status" value="1"/>
</dbReference>
<dbReference type="AlphaFoldDB" id="A0A6N2R9G5"/>
<evidence type="ECO:0000256" key="4">
    <source>
        <dbReference type="ARBA" id="ARBA00023315"/>
    </source>
</evidence>
<dbReference type="SUPFAM" id="SSF51161">
    <property type="entry name" value="Trimeric LpxA-like enzymes"/>
    <property type="match status" value="1"/>
</dbReference>
<dbReference type="Gene3D" id="2.160.10.10">
    <property type="entry name" value="Hexapeptide repeat proteins"/>
    <property type="match status" value="1"/>
</dbReference>
<name>A0A6N2R9G5_9FIRM</name>
<dbReference type="InterPro" id="IPR011004">
    <property type="entry name" value="Trimer_LpxA-like_sf"/>
</dbReference>
<dbReference type="PIRSF" id="PIRSF000441">
    <property type="entry name" value="CysE"/>
    <property type="match status" value="1"/>
</dbReference>
<evidence type="ECO:0000256" key="2">
    <source>
        <dbReference type="ARBA" id="ARBA00018522"/>
    </source>
</evidence>
<dbReference type="GO" id="GO:0006535">
    <property type="term" value="P:cysteine biosynthetic process from serine"/>
    <property type="evidence" value="ECO:0007669"/>
    <property type="project" value="InterPro"/>
</dbReference>
<dbReference type="EC" id="2.3.1.30" evidence="5"/>
<dbReference type="InterPro" id="IPR045304">
    <property type="entry name" value="LbH_SAT"/>
</dbReference>
<evidence type="ECO:0000256" key="3">
    <source>
        <dbReference type="ARBA" id="ARBA00022679"/>
    </source>
</evidence>
<dbReference type="PANTHER" id="PTHR42811">
    <property type="entry name" value="SERINE ACETYLTRANSFERASE"/>
    <property type="match status" value="1"/>
</dbReference>
<comment type="similarity">
    <text evidence="1 5">Belongs to the transferase hexapeptide repeat family.</text>
</comment>